<feature type="active site" description="Proton acceptor" evidence="6">
    <location>
        <position position="269"/>
    </location>
</feature>
<evidence type="ECO:0000313" key="9">
    <source>
        <dbReference type="Proteomes" id="UP000821598"/>
    </source>
</evidence>
<dbReference type="InterPro" id="IPR000639">
    <property type="entry name" value="Epox_hydrolase-like"/>
</dbReference>
<dbReference type="Gene3D" id="3.40.50.1820">
    <property type="entry name" value="alpha/beta hydrolase"/>
    <property type="match status" value="1"/>
</dbReference>
<protein>
    <recommendedName>
        <fullName evidence="5 6">Haloalkane dehalogenase</fullName>
        <ecNumber evidence="3 6">3.8.1.5</ecNumber>
    </recommendedName>
</protein>
<dbReference type="Proteomes" id="UP000821598">
    <property type="component" value="Unassembled WGS sequence"/>
</dbReference>
<evidence type="ECO:0000259" key="7">
    <source>
        <dbReference type="Pfam" id="PF00561"/>
    </source>
</evidence>
<evidence type="ECO:0000256" key="6">
    <source>
        <dbReference type="HAMAP-Rule" id="MF_01231"/>
    </source>
</evidence>
<comment type="function">
    <text evidence="6">Catalyzes hydrolytic cleavage of carbon-halogen bonds in halogenated aliphatic compounds, leading to the formation of the corresponding primary alcohols, halide ions and protons.</text>
</comment>
<dbReference type="InterPro" id="IPR023594">
    <property type="entry name" value="Haloalkane_dehalogenase_2"/>
</dbReference>
<dbReference type="HAMAP" id="MF_01231">
    <property type="entry name" value="Haloalk_dehal_type2"/>
    <property type="match status" value="1"/>
</dbReference>
<accession>A0ABX2NUT9</accession>
<dbReference type="InterPro" id="IPR029058">
    <property type="entry name" value="AB_hydrolase_fold"/>
</dbReference>
<evidence type="ECO:0000256" key="2">
    <source>
        <dbReference type="ARBA" id="ARBA00011245"/>
    </source>
</evidence>
<dbReference type="InterPro" id="IPR050266">
    <property type="entry name" value="AB_hydrolase_sf"/>
</dbReference>
<evidence type="ECO:0000256" key="3">
    <source>
        <dbReference type="ARBA" id="ARBA00012065"/>
    </source>
</evidence>
<feature type="active site" description="Nucleophile" evidence="6">
    <location>
        <position position="103"/>
    </location>
</feature>
<dbReference type="NCBIfam" id="NF002938">
    <property type="entry name" value="PRK03592.1"/>
    <property type="match status" value="1"/>
</dbReference>
<dbReference type="EC" id="3.8.1.5" evidence="3 6"/>
<dbReference type="InterPro" id="IPR000073">
    <property type="entry name" value="AB_hydrolase_1"/>
</dbReference>
<dbReference type="PRINTS" id="PR00412">
    <property type="entry name" value="EPOXHYDRLASE"/>
</dbReference>
<comment type="catalytic activity">
    <reaction evidence="6">
        <text>1-haloalkane + H2O = a halide anion + a primary alcohol + H(+)</text>
        <dbReference type="Rhea" id="RHEA:19081"/>
        <dbReference type="ChEBI" id="CHEBI:15377"/>
        <dbReference type="ChEBI" id="CHEBI:15378"/>
        <dbReference type="ChEBI" id="CHEBI:15734"/>
        <dbReference type="ChEBI" id="CHEBI:16042"/>
        <dbReference type="ChEBI" id="CHEBI:18060"/>
        <dbReference type="EC" id="3.8.1.5"/>
    </reaction>
</comment>
<reference evidence="8 9" key="1">
    <citation type="submission" date="2019-08" db="EMBL/GenBank/DDBJ databases">
        <title>Paraburkholderia simonii sp. nov. and P. youngii sp. nov. Brazilian and Mexican Mimosa-associated rhizobia.</title>
        <authorList>
            <person name="Mavima L."/>
            <person name="Beukes C.W."/>
            <person name="Palmer M."/>
            <person name="De Meyer S.E."/>
            <person name="James E.K."/>
            <person name="Maluk M."/>
            <person name="Avontuur J.R."/>
            <person name="Chan W.Y."/>
            <person name="Venter S.N."/>
            <person name="Steenkamp E.T."/>
        </authorList>
    </citation>
    <scope>NUCLEOTIDE SEQUENCE [LARGE SCALE GENOMIC DNA]</scope>
    <source>
        <strain evidence="8 9">JPY454</strain>
    </source>
</reference>
<dbReference type="PANTHER" id="PTHR43798">
    <property type="entry name" value="MONOACYLGLYCEROL LIPASE"/>
    <property type="match status" value="1"/>
</dbReference>
<dbReference type="RefSeq" id="WP_176368971.1">
    <property type="nucleotide sequence ID" value="NZ_VOMC01000044.1"/>
</dbReference>
<dbReference type="SUPFAM" id="SSF53474">
    <property type="entry name" value="alpha/beta-Hydrolases"/>
    <property type="match status" value="1"/>
</dbReference>
<evidence type="ECO:0000256" key="1">
    <source>
        <dbReference type="ARBA" id="ARBA00007213"/>
    </source>
</evidence>
<proteinExistence type="inferred from homology"/>
<feature type="active site" description="Proton donor" evidence="6">
    <location>
        <position position="127"/>
    </location>
</feature>
<feature type="domain" description="AB hydrolase-1" evidence="7">
    <location>
        <begin position="33"/>
        <end position="276"/>
    </location>
</feature>
<keyword evidence="9" id="KW-1185">Reference proteome</keyword>
<evidence type="ECO:0000256" key="5">
    <source>
        <dbReference type="ARBA" id="ARBA00040785"/>
    </source>
</evidence>
<dbReference type="PANTHER" id="PTHR43798:SF33">
    <property type="entry name" value="HYDROLASE, PUTATIVE (AFU_ORTHOLOGUE AFUA_2G14860)-RELATED"/>
    <property type="match status" value="1"/>
</dbReference>
<comment type="subunit">
    <text evidence="2 6">Monomer.</text>
</comment>
<organism evidence="8 9">
    <name type="scientific">Paraburkholderia youngii</name>
    <dbReference type="NCBI Taxonomy" id="2782701"/>
    <lineage>
        <taxon>Bacteria</taxon>
        <taxon>Pseudomonadati</taxon>
        <taxon>Pseudomonadota</taxon>
        <taxon>Betaproteobacteria</taxon>
        <taxon>Burkholderiales</taxon>
        <taxon>Burkholderiaceae</taxon>
        <taxon>Paraburkholderia</taxon>
    </lineage>
</organism>
<comment type="similarity">
    <text evidence="1 6">Belongs to the haloalkane dehalogenase family. Type 2 subfamily.</text>
</comment>
<gene>
    <name evidence="6" type="primary">dhaA</name>
    <name evidence="8" type="ORF">FSB64_31520</name>
</gene>
<dbReference type="EMBL" id="VOMC01000044">
    <property type="protein sequence ID" value="NVI08204.1"/>
    <property type="molecule type" value="Genomic_DNA"/>
</dbReference>
<dbReference type="Pfam" id="PF00561">
    <property type="entry name" value="Abhydrolase_1"/>
    <property type="match status" value="1"/>
</dbReference>
<evidence type="ECO:0000256" key="4">
    <source>
        <dbReference type="ARBA" id="ARBA00022801"/>
    </source>
</evidence>
<dbReference type="GO" id="GO:0018786">
    <property type="term" value="F:haloalkane dehalogenase activity"/>
    <property type="evidence" value="ECO:0007669"/>
    <property type="project" value="UniProtKB-EC"/>
</dbReference>
<comment type="caution">
    <text evidence="8">The sequence shown here is derived from an EMBL/GenBank/DDBJ whole genome shotgun (WGS) entry which is preliminary data.</text>
</comment>
<sequence>MTPLFDVELPRVNVLDSTMAYREAGNPEAAVALFLHGNPTSSYIWRKIIPLVAPVAHCIAPDLIGFGQSGKPDIEYRFADHVRYLDAFLAKAGISSAFVVAQDWGTALALHLAARRPEFMRGLAFMEFIWPMPTWDDFHANARETFQKFRTPGVGEQMILEDNAFVEQVLPGGTVRKLTDQEMSVYRAPFPTAESRRPTWRFPNELPIAGQPADVYSTLESAHRALALSSYPKLLFTATPGALVAPSVAKRFATNIKDCKVVDLEAGIHYLQEDHPDLIGTTVKKWLIGLGADSSSPKQRLTL</sequence>
<keyword evidence="4 6" id="KW-0378">Hydrolase</keyword>
<evidence type="ECO:0000313" key="8">
    <source>
        <dbReference type="EMBL" id="NVI08204.1"/>
    </source>
</evidence>
<name>A0ABX2NUT9_9BURK</name>